<dbReference type="EMBL" id="JASBWS010000093">
    <property type="protein sequence ID" value="KAJ9098440.1"/>
    <property type="molecule type" value="Genomic_DNA"/>
</dbReference>
<evidence type="ECO:0000313" key="2">
    <source>
        <dbReference type="Proteomes" id="UP001230649"/>
    </source>
</evidence>
<reference evidence="1" key="1">
    <citation type="submission" date="2023-04" db="EMBL/GenBank/DDBJ databases">
        <title>Draft Genome sequencing of Naganishia species isolated from polar environments using Oxford Nanopore Technology.</title>
        <authorList>
            <person name="Leo P."/>
            <person name="Venkateswaran K."/>
        </authorList>
    </citation>
    <scope>NUCLEOTIDE SEQUENCE</scope>
    <source>
        <strain evidence="1">MNA-CCFEE 5262</strain>
    </source>
</reference>
<accession>A0ACC2VGB1</accession>
<name>A0ACC2VGB1_9TREE</name>
<gene>
    <name evidence="1" type="ORF">QFC20_005959</name>
</gene>
<proteinExistence type="predicted"/>
<dbReference type="Proteomes" id="UP001230649">
    <property type="component" value="Unassembled WGS sequence"/>
</dbReference>
<comment type="caution">
    <text evidence="1">The sequence shown here is derived from an EMBL/GenBank/DDBJ whole genome shotgun (WGS) entry which is preliminary data.</text>
</comment>
<evidence type="ECO:0000313" key="1">
    <source>
        <dbReference type="EMBL" id="KAJ9098440.1"/>
    </source>
</evidence>
<organism evidence="1 2">
    <name type="scientific">Naganishia adeliensis</name>
    <dbReference type="NCBI Taxonomy" id="92952"/>
    <lineage>
        <taxon>Eukaryota</taxon>
        <taxon>Fungi</taxon>
        <taxon>Dikarya</taxon>
        <taxon>Basidiomycota</taxon>
        <taxon>Agaricomycotina</taxon>
        <taxon>Tremellomycetes</taxon>
        <taxon>Filobasidiales</taxon>
        <taxon>Filobasidiaceae</taxon>
        <taxon>Naganishia</taxon>
    </lineage>
</organism>
<sequence>MWYADPDEHGNIETRCQAIIYHPIKLSTAVSAAVMGIDRRHTQFAASKGTRVDDVQSTTITFRRNGRFLPEPSQKYNVRNDESYELDLAVYFNQDDEWTETFARDTAKAILSLVAPQPDANVDDFNLPRLYLDGREIPLGNFLDEEGMPLRAAISLDVDNVVYTFEQAARERAYRQNGSCIPNNDMSIDLIIILISEGEAYIAAKIEMCRESPQKERRVQHPNEQGLLYFAQVDMEEMQDAVFYQTDPVLQVVPLPGLRYGDR</sequence>
<protein>
    <submittedName>
        <fullName evidence="1">Uncharacterized protein</fullName>
    </submittedName>
</protein>
<keyword evidence="2" id="KW-1185">Reference proteome</keyword>